<keyword evidence="5" id="KW-1185">Reference proteome</keyword>
<dbReference type="PANTHER" id="PTHR37487">
    <property type="entry name" value="CHROMOSOME 1, WHOLE GENOME SHOTGUN SEQUENCE"/>
    <property type="match status" value="1"/>
</dbReference>
<feature type="compositionally biased region" description="Gly residues" evidence="1">
    <location>
        <begin position="300"/>
        <end position="310"/>
    </location>
</feature>
<feature type="compositionally biased region" description="Pro residues" evidence="1">
    <location>
        <begin position="364"/>
        <end position="403"/>
    </location>
</feature>
<feature type="region of interest" description="Disordered" evidence="1">
    <location>
        <begin position="345"/>
        <end position="504"/>
    </location>
</feature>
<dbReference type="CDD" id="cd12087">
    <property type="entry name" value="TM_EGFR-like"/>
    <property type="match status" value="1"/>
</dbReference>
<keyword evidence="2" id="KW-0472">Membrane</keyword>
<feature type="compositionally biased region" description="Polar residues" evidence="1">
    <location>
        <begin position="348"/>
        <end position="357"/>
    </location>
</feature>
<dbReference type="EMBL" id="ML213595">
    <property type="protein sequence ID" value="TFK41233.1"/>
    <property type="molecule type" value="Genomic_DNA"/>
</dbReference>
<accession>A0A5C3M953</accession>
<feature type="region of interest" description="Disordered" evidence="1">
    <location>
        <begin position="540"/>
        <end position="581"/>
    </location>
</feature>
<evidence type="ECO:0000256" key="1">
    <source>
        <dbReference type="SAM" id="MobiDB-lite"/>
    </source>
</evidence>
<dbReference type="AlphaFoldDB" id="A0A5C3M953"/>
<feature type="chain" id="PRO_5023078113" description="Mid2 domain-containing protein" evidence="3">
    <location>
        <begin position="24"/>
        <end position="581"/>
    </location>
</feature>
<evidence type="ECO:0000313" key="5">
    <source>
        <dbReference type="Proteomes" id="UP000308652"/>
    </source>
</evidence>
<evidence type="ECO:0000256" key="3">
    <source>
        <dbReference type="SAM" id="SignalP"/>
    </source>
</evidence>
<proteinExistence type="predicted"/>
<organism evidence="4 5">
    <name type="scientific">Crucibulum laeve</name>
    <dbReference type="NCBI Taxonomy" id="68775"/>
    <lineage>
        <taxon>Eukaryota</taxon>
        <taxon>Fungi</taxon>
        <taxon>Dikarya</taxon>
        <taxon>Basidiomycota</taxon>
        <taxon>Agaricomycotina</taxon>
        <taxon>Agaricomycetes</taxon>
        <taxon>Agaricomycetidae</taxon>
        <taxon>Agaricales</taxon>
        <taxon>Agaricineae</taxon>
        <taxon>Nidulariaceae</taxon>
        <taxon>Crucibulum</taxon>
    </lineage>
</organism>
<keyword evidence="3" id="KW-0732">Signal</keyword>
<sequence>MFFSYALFWYLVASWTAFSVASAFSFSAGIPSQCDNLSLSWTGGTAPFQLAIIPVFGTPRNISIPVSAFGNGEGSYSVQLPLVENQKFVLTMSDATGFGAGGTTDVMTVQPSKGGSCDTRDPGTGFVYQLNTALTQCRPYIFSDYPTAIQPVTIMGIIPSGTPFVLNPPQGSNSFSWIANVAHGTSIIFMMIDAAGRQGGSSDIKTVGISDDSTCLNALSPSSTSAAPSSTSPSTSQTPSTTSTGSSSAASETFSSPSQGGVSIAAIAGTVIGALLFLAVIITLGLFFLRKKRDARNPNAGGGVFQGGGNRLQSELDLTYNPGRSGGHGHSYTLSAGGTAALAASAYPNTPNSNQPYDANPFLDSPPPTQYAPSIQYPPPSQYPPSQYPPSQYPPSQYPPSQYPPSTQHPPSQYPQSQYAASQYEPSEYAASAYAPSQYAPSSQYPQNAAYPSRGPYHLPPSERDSDPFTDASPPILPRHETEPFDLRTADQSSSSDNMTTAQRKAAMAGVSVYKPSRFILHTDVEDAVPTPAEDEIVELPPQYSERRGPLGNILLSVPGASSPPSQTQPPPLTFGSHYPS</sequence>
<feature type="compositionally biased region" description="Polar residues" evidence="1">
    <location>
        <begin position="490"/>
        <end position="503"/>
    </location>
</feature>
<evidence type="ECO:0000256" key="2">
    <source>
        <dbReference type="SAM" id="Phobius"/>
    </source>
</evidence>
<feature type="region of interest" description="Disordered" evidence="1">
    <location>
        <begin position="219"/>
        <end position="258"/>
    </location>
</feature>
<dbReference type="Proteomes" id="UP000308652">
    <property type="component" value="Unassembled WGS sequence"/>
</dbReference>
<feature type="compositionally biased region" description="Basic and acidic residues" evidence="1">
    <location>
        <begin position="478"/>
        <end position="489"/>
    </location>
</feature>
<evidence type="ECO:0000313" key="4">
    <source>
        <dbReference type="EMBL" id="TFK41233.1"/>
    </source>
</evidence>
<dbReference type="OrthoDB" id="2591431at2759"/>
<keyword evidence="2" id="KW-0812">Transmembrane</keyword>
<feature type="signal peptide" evidence="3">
    <location>
        <begin position="1"/>
        <end position="23"/>
    </location>
</feature>
<dbReference type="STRING" id="68775.A0A5C3M953"/>
<feature type="region of interest" description="Disordered" evidence="1">
    <location>
        <begin position="297"/>
        <end position="324"/>
    </location>
</feature>
<feature type="transmembrane region" description="Helical" evidence="2">
    <location>
        <begin position="264"/>
        <end position="289"/>
    </location>
</feature>
<reference evidence="4 5" key="1">
    <citation type="journal article" date="2019" name="Nat. Ecol. Evol.">
        <title>Megaphylogeny resolves global patterns of mushroom evolution.</title>
        <authorList>
            <person name="Varga T."/>
            <person name="Krizsan K."/>
            <person name="Foldi C."/>
            <person name="Dima B."/>
            <person name="Sanchez-Garcia M."/>
            <person name="Sanchez-Ramirez S."/>
            <person name="Szollosi G.J."/>
            <person name="Szarkandi J.G."/>
            <person name="Papp V."/>
            <person name="Albert L."/>
            <person name="Andreopoulos W."/>
            <person name="Angelini C."/>
            <person name="Antonin V."/>
            <person name="Barry K.W."/>
            <person name="Bougher N.L."/>
            <person name="Buchanan P."/>
            <person name="Buyck B."/>
            <person name="Bense V."/>
            <person name="Catcheside P."/>
            <person name="Chovatia M."/>
            <person name="Cooper J."/>
            <person name="Damon W."/>
            <person name="Desjardin D."/>
            <person name="Finy P."/>
            <person name="Geml J."/>
            <person name="Haridas S."/>
            <person name="Hughes K."/>
            <person name="Justo A."/>
            <person name="Karasinski D."/>
            <person name="Kautmanova I."/>
            <person name="Kiss B."/>
            <person name="Kocsube S."/>
            <person name="Kotiranta H."/>
            <person name="LaButti K.M."/>
            <person name="Lechner B.E."/>
            <person name="Liimatainen K."/>
            <person name="Lipzen A."/>
            <person name="Lukacs Z."/>
            <person name="Mihaltcheva S."/>
            <person name="Morgado L.N."/>
            <person name="Niskanen T."/>
            <person name="Noordeloos M.E."/>
            <person name="Ohm R.A."/>
            <person name="Ortiz-Santana B."/>
            <person name="Ovrebo C."/>
            <person name="Racz N."/>
            <person name="Riley R."/>
            <person name="Savchenko A."/>
            <person name="Shiryaev A."/>
            <person name="Soop K."/>
            <person name="Spirin V."/>
            <person name="Szebenyi C."/>
            <person name="Tomsovsky M."/>
            <person name="Tulloss R.E."/>
            <person name="Uehling J."/>
            <person name="Grigoriev I.V."/>
            <person name="Vagvolgyi C."/>
            <person name="Papp T."/>
            <person name="Martin F.M."/>
            <person name="Miettinen O."/>
            <person name="Hibbett D.S."/>
            <person name="Nagy L.G."/>
        </authorList>
    </citation>
    <scope>NUCLEOTIDE SEQUENCE [LARGE SCALE GENOMIC DNA]</scope>
    <source>
        <strain evidence="4 5">CBS 166.37</strain>
    </source>
</reference>
<evidence type="ECO:0008006" key="6">
    <source>
        <dbReference type="Google" id="ProtNLM"/>
    </source>
</evidence>
<name>A0A5C3M953_9AGAR</name>
<gene>
    <name evidence="4" type="ORF">BDQ12DRAFT_431045</name>
</gene>
<keyword evidence="2" id="KW-1133">Transmembrane helix</keyword>
<feature type="compositionally biased region" description="Low complexity" evidence="1">
    <location>
        <begin position="404"/>
        <end position="447"/>
    </location>
</feature>
<dbReference type="PANTHER" id="PTHR37487:SF3">
    <property type="entry name" value="CLEAVAGE_POLYADENYLATION SPECIFICITY FACTOR A SUBUNIT N-TERMINAL DOMAIN-CONTAINING PROTEIN"/>
    <property type="match status" value="1"/>
</dbReference>
<protein>
    <recommendedName>
        <fullName evidence="6">Mid2 domain-containing protein</fullName>
    </recommendedName>
</protein>